<keyword evidence="2" id="KW-1185">Reference proteome</keyword>
<accession>A0ACB8A4V5</accession>
<dbReference type="Proteomes" id="UP000790377">
    <property type="component" value="Unassembled WGS sequence"/>
</dbReference>
<evidence type="ECO:0000313" key="1">
    <source>
        <dbReference type="EMBL" id="KAH7908123.1"/>
    </source>
</evidence>
<protein>
    <submittedName>
        <fullName evidence="1">Uncharacterized protein</fullName>
    </submittedName>
</protein>
<feature type="non-terminal residue" evidence="1">
    <location>
        <position position="104"/>
    </location>
</feature>
<sequence>LAKIKRPDGPLSKPNNGGYSLKDALGWDDGSYRTMQNSIHSLCQVYFDLTRSYPEQDPEAMACFCYAARDKFPILSRYVNFWPAESFATIYLKNTSTDARRKER</sequence>
<feature type="non-terminal residue" evidence="1">
    <location>
        <position position="1"/>
    </location>
</feature>
<evidence type="ECO:0000313" key="2">
    <source>
        <dbReference type="Proteomes" id="UP000790377"/>
    </source>
</evidence>
<dbReference type="EMBL" id="MU267845">
    <property type="protein sequence ID" value="KAH7908123.1"/>
    <property type="molecule type" value="Genomic_DNA"/>
</dbReference>
<reference evidence="1" key="1">
    <citation type="journal article" date="2021" name="New Phytol.">
        <title>Evolutionary innovations through gain and loss of genes in the ectomycorrhizal Boletales.</title>
        <authorList>
            <person name="Wu G."/>
            <person name="Miyauchi S."/>
            <person name="Morin E."/>
            <person name="Kuo A."/>
            <person name="Drula E."/>
            <person name="Varga T."/>
            <person name="Kohler A."/>
            <person name="Feng B."/>
            <person name="Cao Y."/>
            <person name="Lipzen A."/>
            <person name="Daum C."/>
            <person name="Hundley H."/>
            <person name="Pangilinan J."/>
            <person name="Johnson J."/>
            <person name="Barry K."/>
            <person name="LaButti K."/>
            <person name="Ng V."/>
            <person name="Ahrendt S."/>
            <person name="Min B."/>
            <person name="Choi I.G."/>
            <person name="Park H."/>
            <person name="Plett J.M."/>
            <person name="Magnuson J."/>
            <person name="Spatafora J.W."/>
            <person name="Nagy L.G."/>
            <person name="Henrissat B."/>
            <person name="Grigoriev I.V."/>
            <person name="Yang Z.L."/>
            <person name="Xu J."/>
            <person name="Martin F.M."/>
        </authorList>
    </citation>
    <scope>NUCLEOTIDE SEQUENCE</scope>
    <source>
        <strain evidence="1">ATCC 28755</strain>
    </source>
</reference>
<comment type="caution">
    <text evidence="1">The sequence shown here is derived from an EMBL/GenBank/DDBJ whole genome shotgun (WGS) entry which is preliminary data.</text>
</comment>
<name>A0ACB8A4V5_9AGAM</name>
<gene>
    <name evidence="1" type="ORF">BJ138DRAFT_986033</name>
</gene>
<proteinExistence type="predicted"/>
<organism evidence="1 2">
    <name type="scientific">Hygrophoropsis aurantiaca</name>
    <dbReference type="NCBI Taxonomy" id="72124"/>
    <lineage>
        <taxon>Eukaryota</taxon>
        <taxon>Fungi</taxon>
        <taxon>Dikarya</taxon>
        <taxon>Basidiomycota</taxon>
        <taxon>Agaricomycotina</taxon>
        <taxon>Agaricomycetes</taxon>
        <taxon>Agaricomycetidae</taxon>
        <taxon>Boletales</taxon>
        <taxon>Coniophorineae</taxon>
        <taxon>Hygrophoropsidaceae</taxon>
        <taxon>Hygrophoropsis</taxon>
    </lineage>
</organism>